<evidence type="ECO:0000313" key="2">
    <source>
        <dbReference type="Proteomes" id="UP000000628"/>
    </source>
</evidence>
<protein>
    <recommendedName>
        <fullName evidence="3">ATP-binding protein</fullName>
    </recommendedName>
</protein>
<proteinExistence type="predicted"/>
<dbReference type="HOGENOM" id="CLU_168842_2_0_11"/>
<dbReference type="KEGG" id="jde:Jden_0709"/>
<sequence>MQVTIGIHNLTREVTFETDTDADSLTQHVSTAIDKGEPLALTTSKGRHIIIPGKSIAYVEFGESDKRPVGFAQF</sequence>
<evidence type="ECO:0008006" key="3">
    <source>
        <dbReference type="Google" id="ProtNLM"/>
    </source>
</evidence>
<keyword evidence="2" id="KW-1185">Reference proteome</keyword>
<evidence type="ECO:0000313" key="1">
    <source>
        <dbReference type="EMBL" id="ACV08373.1"/>
    </source>
</evidence>
<organism evidence="1 2">
    <name type="scientific">Jonesia denitrificans (strain ATCC 14870 / DSM 20603 / BCRC 15368 / CIP 55.134 / JCM 11481 / NBRC 15587 / NCTC 10816 / Prevot 55134)</name>
    <name type="common">Listeria denitrificans</name>
    <dbReference type="NCBI Taxonomy" id="471856"/>
    <lineage>
        <taxon>Bacteria</taxon>
        <taxon>Bacillati</taxon>
        <taxon>Actinomycetota</taxon>
        <taxon>Actinomycetes</taxon>
        <taxon>Micrococcales</taxon>
        <taxon>Jonesiaceae</taxon>
        <taxon>Jonesia</taxon>
    </lineage>
</organism>
<dbReference type="AlphaFoldDB" id="C7R1Q5"/>
<accession>C7R1Q5</accession>
<dbReference type="Pfam" id="PF11305">
    <property type="entry name" value="DUF3107"/>
    <property type="match status" value="1"/>
</dbReference>
<dbReference type="OrthoDB" id="3268468at2"/>
<name>C7R1Q5_JONDD</name>
<dbReference type="RefSeq" id="WP_015771001.1">
    <property type="nucleotide sequence ID" value="NC_013174.1"/>
</dbReference>
<dbReference type="InterPro" id="IPR021456">
    <property type="entry name" value="DUF3107"/>
</dbReference>
<dbReference type="STRING" id="471856.Jden_0709"/>
<reference evidence="1 2" key="1">
    <citation type="journal article" date="2009" name="Stand. Genomic Sci.">
        <title>Complete genome sequence of Jonesia denitrificans type strain (Prevot 55134).</title>
        <authorList>
            <person name="Pukall R."/>
            <person name="Gehrich-Schroter G."/>
            <person name="Lapidus A."/>
            <person name="Nolan M."/>
            <person name="Glavina Del Rio T."/>
            <person name="Lucas S."/>
            <person name="Chen F."/>
            <person name="Tice H."/>
            <person name="Pitluck S."/>
            <person name="Cheng J.F."/>
            <person name="Copeland A."/>
            <person name="Saunders E."/>
            <person name="Brettin T."/>
            <person name="Detter J.C."/>
            <person name="Bruce D."/>
            <person name="Goodwin L."/>
            <person name="Pati A."/>
            <person name="Ivanova N."/>
            <person name="Mavromatis K."/>
            <person name="Ovchinnikova G."/>
            <person name="Chen A."/>
            <person name="Palaniappan K."/>
            <person name="Land M."/>
            <person name="Hauser L."/>
            <person name="Chang Y.J."/>
            <person name="Jeffries C.D."/>
            <person name="Chain P."/>
            <person name="Goker M."/>
            <person name="Bristow J."/>
            <person name="Eisen J.A."/>
            <person name="Markowitz V."/>
            <person name="Hugenholtz P."/>
            <person name="Kyrpides N.C."/>
            <person name="Klenk H.P."/>
            <person name="Han C."/>
        </authorList>
    </citation>
    <scope>NUCLEOTIDE SEQUENCE [LARGE SCALE GENOMIC DNA]</scope>
    <source>
        <strain evidence="2">ATCC 14870 / DSM 20603 / BCRC 15368 / CIP 55.134 / JCM 11481 / NBRC 15587 / NCTC 10816 / Prevot 55134</strain>
    </source>
</reference>
<dbReference type="Proteomes" id="UP000000628">
    <property type="component" value="Chromosome"/>
</dbReference>
<dbReference type="EMBL" id="CP001706">
    <property type="protein sequence ID" value="ACV08373.1"/>
    <property type="molecule type" value="Genomic_DNA"/>
</dbReference>
<gene>
    <name evidence="1" type="ordered locus">Jden_0709</name>
</gene>